<dbReference type="OrthoDB" id="5190473at2"/>
<dbReference type="Gene3D" id="2.60.120.10">
    <property type="entry name" value="Jelly Rolls"/>
    <property type="match status" value="1"/>
</dbReference>
<dbReference type="InterPro" id="IPR011051">
    <property type="entry name" value="RmlC_Cupin_sf"/>
</dbReference>
<dbReference type="SUPFAM" id="SSF51182">
    <property type="entry name" value="RmlC-like cupins"/>
    <property type="match status" value="1"/>
</dbReference>
<sequence>MVDLGALAAEVLAAARAAPAGRAARSLLPGAGSALTQTMLGLTADRELADHENPGIATLHVLEGRVELLAGDEAVELTAGQWALIPAMRHGLRCLEDGVVLLTVHSARPSP</sequence>
<evidence type="ECO:0000313" key="3">
    <source>
        <dbReference type="Proteomes" id="UP000291469"/>
    </source>
</evidence>
<gene>
    <name evidence="2" type="ORF">ER308_01865</name>
</gene>
<protein>
    <recommendedName>
        <fullName evidence="1">Cupin type-2 domain-containing protein</fullName>
    </recommendedName>
</protein>
<dbReference type="InterPro" id="IPR014710">
    <property type="entry name" value="RmlC-like_jellyroll"/>
</dbReference>
<dbReference type="InterPro" id="IPR013096">
    <property type="entry name" value="Cupin_2"/>
</dbReference>
<proteinExistence type="predicted"/>
<dbReference type="AlphaFoldDB" id="A0A411YKW5"/>
<name>A0A411YKW5_9ACTN</name>
<accession>A0A411YKW5</accession>
<dbReference type="Pfam" id="PF07883">
    <property type="entry name" value="Cupin_2"/>
    <property type="match status" value="1"/>
</dbReference>
<reference evidence="2 3" key="1">
    <citation type="submission" date="2019-01" db="EMBL/GenBank/DDBJ databases">
        <title>Egibacter rhizosphaerae EGI 80759T.</title>
        <authorList>
            <person name="Chen D.-D."/>
            <person name="Tian Y."/>
            <person name="Jiao J.-Y."/>
            <person name="Zhang X.-T."/>
            <person name="Zhang Y.-G."/>
            <person name="Zhang Y."/>
            <person name="Xiao M."/>
            <person name="Shu W.-S."/>
            <person name="Li W.-J."/>
        </authorList>
    </citation>
    <scope>NUCLEOTIDE SEQUENCE [LARGE SCALE GENOMIC DNA]</scope>
    <source>
        <strain evidence="2 3">EGI 80759</strain>
    </source>
</reference>
<feature type="domain" description="Cupin type-2" evidence="1">
    <location>
        <begin position="49"/>
        <end position="101"/>
    </location>
</feature>
<organism evidence="2 3">
    <name type="scientific">Egibacter rhizosphaerae</name>
    <dbReference type="NCBI Taxonomy" id="1670831"/>
    <lineage>
        <taxon>Bacteria</taxon>
        <taxon>Bacillati</taxon>
        <taxon>Actinomycetota</taxon>
        <taxon>Nitriliruptoria</taxon>
        <taxon>Egibacterales</taxon>
        <taxon>Egibacteraceae</taxon>
        <taxon>Egibacter</taxon>
    </lineage>
</organism>
<dbReference type="Proteomes" id="UP000291469">
    <property type="component" value="Chromosome"/>
</dbReference>
<dbReference type="EMBL" id="CP036402">
    <property type="protein sequence ID" value="QBI21859.1"/>
    <property type="molecule type" value="Genomic_DNA"/>
</dbReference>
<dbReference type="CDD" id="cd02230">
    <property type="entry name" value="cupin_HP0902-like"/>
    <property type="match status" value="1"/>
</dbReference>
<evidence type="ECO:0000259" key="1">
    <source>
        <dbReference type="Pfam" id="PF07883"/>
    </source>
</evidence>
<dbReference type="KEGG" id="erz:ER308_01865"/>
<evidence type="ECO:0000313" key="2">
    <source>
        <dbReference type="EMBL" id="QBI21859.1"/>
    </source>
</evidence>
<keyword evidence="3" id="KW-1185">Reference proteome</keyword>